<dbReference type="RefSeq" id="WP_224453239.1">
    <property type="nucleotide sequence ID" value="NZ_BAAAGG010000005.1"/>
</dbReference>
<proteinExistence type="predicted"/>
<keyword evidence="1" id="KW-0378">Hydrolase</keyword>
<reference evidence="2" key="1">
    <citation type="journal article" date="2019" name="Int. J. Syst. Evol. Microbiol.">
        <title>The Global Catalogue of Microorganisms (GCM) 10K type strain sequencing project: providing services to taxonomists for standard genome sequencing and annotation.</title>
        <authorList>
            <consortium name="The Broad Institute Genomics Platform"/>
            <consortium name="The Broad Institute Genome Sequencing Center for Infectious Disease"/>
            <person name="Wu L."/>
            <person name="Ma J."/>
        </authorList>
    </citation>
    <scope>NUCLEOTIDE SEQUENCE [LARGE SCALE GENOMIC DNA]</scope>
    <source>
        <strain evidence="2">JCM 16231</strain>
    </source>
</reference>
<accession>A0ABN1K3S8</accession>
<evidence type="ECO:0000313" key="1">
    <source>
        <dbReference type="EMBL" id="GAA0753935.1"/>
    </source>
</evidence>
<organism evidence="1 2">
    <name type="scientific">Psychroflexus lacisalsi</name>
    <dbReference type="NCBI Taxonomy" id="503928"/>
    <lineage>
        <taxon>Bacteria</taxon>
        <taxon>Pseudomonadati</taxon>
        <taxon>Bacteroidota</taxon>
        <taxon>Flavobacteriia</taxon>
        <taxon>Flavobacteriales</taxon>
        <taxon>Flavobacteriaceae</taxon>
        <taxon>Psychroflexus</taxon>
    </lineage>
</organism>
<evidence type="ECO:0000313" key="2">
    <source>
        <dbReference type="Proteomes" id="UP001500185"/>
    </source>
</evidence>
<gene>
    <name evidence="1" type="ORF">GCM10009433_06840</name>
</gene>
<dbReference type="Gene3D" id="3.40.50.1110">
    <property type="entry name" value="SGNH hydrolase"/>
    <property type="match status" value="2"/>
</dbReference>
<comment type="caution">
    <text evidence="1">The sequence shown here is derived from an EMBL/GenBank/DDBJ whole genome shotgun (WGS) entry which is preliminary data.</text>
</comment>
<name>A0ABN1K3S8_9FLAO</name>
<dbReference type="SUPFAM" id="SSF52266">
    <property type="entry name" value="SGNH hydrolase"/>
    <property type="match status" value="2"/>
</dbReference>
<dbReference type="EMBL" id="BAAAGG010000005">
    <property type="protein sequence ID" value="GAA0753935.1"/>
    <property type="molecule type" value="Genomic_DNA"/>
</dbReference>
<keyword evidence="2" id="KW-1185">Reference proteome</keyword>
<sequence length="554" mass="57966">MKNSKYFILAFLIISLWACENDALEDYKERASQGTGEDFEEFTAGNADFSNYVSLGNSLTAGFSDGALYRISQENSMPSLLSGQFSLVANGGAFVQPLMNDNIGGLLAGGSPLPGFGPRLVFDGSGPVPLSSLVSGIQPTTDILANNPSGPFNNLGVPGAKSFHLLAPGYGDFSGVISNPPTANPYFVRMASSPQTSVLADAIAQQPSFFTLWIGNNDVLGYALSGGDGSDPITPVAGPPGVGFSQTYQAIVGSLVGNVPNVQGVLANIPNVAAIPHFTTVPHNPLDPSNPDFGAQIPTLNSIFGAINQVFQALGETERIIEFSSDAANAVVIQDENLVNISLQISGALAPNPQFIALVTSFGLPPQAAPQVAELLGNTYGQARQATPDDLLVLPSSSIIGTVNTSRVGFLMSQGLPQALAGQFSAEGITLPLEDKWVLLPEEQEDILNATIEFNQIIEQTASANGFGLFDSNTLLDQIASVGVEQNDLILTSNLVTGGAFSLDGVHPTSRGYALIANEILKVIDSTYGTNFEASGNLIDISNFNTTYSPSLLN</sequence>
<dbReference type="Proteomes" id="UP001500185">
    <property type="component" value="Unassembled WGS sequence"/>
</dbReference>
<dbReference type="GO" id="GO:0016787">
    <property type="term" value="F:hydrolase activity"/>
    <property type="evidence" value="ECO:0007669"/>
    <property type="project" value="UniProtKB-KW"/>
</dbReference>
<dbReference type="InterPro" id="IPR036514">
    <property type="entry name" value="SGNH_hydro_sf"/>
</dbReference>
<protein>
    <submittedName>
        <fullName evidence="1">SGNH/GDSL hydrolase family protein</fullName>
    </submittedName>
</protein>